<sequence>MGASEDLIEAFVADLRQLRRAVGQPSFRDLETHARKAGSHLPASTASDAVRGRRLPKPGVVIAFVSACRHYAEKNGIPVPERARETYSWQDAWAKALAGLDEGEKVRKPPARETPSSDPRSGPSERRNRWWIPERQRCSYLLIGSSTAGSRHAPLYGVPRDCERMSAAVRAAAPWMSLTMLLDPTNQEAHDEIRRAMAAPWELLVVHVVGHGYLNESARLSLIMKDSQEDNLLQTSVDLQGLLSQAERRSQERAVILIVDTSFAGAAIPSTPPTLSNWFVLAATEAHGLAYEWAGEDGEGSFTGVLAHLLNNGIAASPYPLVTMMDLARESSEAILLRDSSGRQKVTWSGTTSIEALALACNHAK</sequence>
<evidence type="ECO:0000313" key="3">
    <source>
        <dbReference type="Proteomes" id="UP001305606"/>
    </source>
</evidence>
<proteinExistence type="predicted"/>
<name>A0ABY9UMW4_9ACTN</name>
<feature type="compositionally biased region" description="Basic and acidic residues" evidence="1">
    <location>
        <begin position="102"/>
        <end position="111"/>
    </location>
</feature>
<reference evidence="2 3" key="1">
    <citation type="submission" date="2023-02" db="EMBL/GenBank/DDBJ databases">
        <title>Streptomyces sp. SCA4-21 with antifungal activity against Fusarium oxysporum f. sp. cubense, Streptomyces sp. SCA2-17 with antifungal activity against Fusarium oxysporum f. sp. cubense.</title>
        <authorList>
            <person name="Qi D."/>
        </authorList>
    </citation>
    <scope>NUCLEOTIDE SEQUENCE [LARGE SCALE GENOMIC DNA]</scope>
    <source>
        <strain evidence="2 3">SCA4-21</strain>
    </source>
</reference>
<organism evidence="2 3">
    <name type="scientific">Streptomyces luomodiensis</name>
    <dbReference type="NCBI Taxonomy" id="3026192"/>
    <lineage>
        <taxon>Bacteria</taxon>
        <taxon>Bacillati</taxon>
        <taxon>Actinomycetota</taxon>
        <taxon>Actinomycetes</taxon>
        <taxon>Kitasatosporales</taxon>
        <taxon>Streptomycetaceae</taxon>
        <taxon>Streptomyces</taxon>
    </lineage>
</organism>
<accession>A0ABY9UMW4</accession>
<gene>
    <name evidence="2" type="ORF">PS467_00285</name>
</gene>
<evidence type="ECO:0000313" key="2">
    <source>
        <dbReference type="EMBL" id="WNE93887.1"/>
    </source>
</evidence>
<feature type="region of interest" description="Disordered" evidence="1">
    <location>
        <begin position="100"/>
        <end position="128"/>
    </location>
</feature>
<dbReference type="EMBL" id="CP117522">
    <property type="protein sequence ID" value="WNE93887.1"/>
    <property type="molecule type" value="Genomic_DNA"/>
</dbReference>
<protein>
    <submittedName>
        <fullName evidence="2">Caspase family protein</fullName>
    </submittedName>
</protein>
<dbReference type="Gene3D" id="3.40.50.1460">
    <property type="match status" value="1"/>
</dbReference>
<keyword evidence="3" id="KW-1185">Reference proteome</keyword>
<dbReference type="Proteomes" id="UP001305606">
    <property type="component" value="Chromosome"/>
</dbReference>
<dbReference type="RefSeq" id="WP_311033379.1">
    <property type="nucleotide sequence ID" value="NZ_CP117522.1"/>
</dbReference>
<evidence type="ECO:0000256" key="1">
    <source>
        <dbReference type="SAM" id="MobiDB-lite"/>
    </source>
</evidence>